<gene>
    <name evidence="1" type="ORF">rsdtw13_11910</name>
</gene>
<organism evidence="1 2">
    <name type="scientific">Inconstantimicrobium mannanitabidum</name>
    <dbReference type="NCBI Taxonomy" id="1604901"/>
    <lineage>
        <taxon>Bacteria</taxon>
        <taxon>Bacillati</taxon>
        <taxon>Bacillota</taxon>
        <taxon>Clostridia</taxon>
        <taxon>Eubacteriales</taxon>
        <taxon>Clostridiaceae</taxon>
        <taxon>Inconstantimicrobium</taxon>
    </lineage>
</organism>
<comment type="caution">
    <text evidence="1">The sequence shown here is derived from an EMBL/GenBank/DDBJ whole genome shotgun (WGS) entry which is preliminary data.</text>
</comment>
<keyword evidence="2" id="KW-1185">Reference proteome</keyword>
<evidence type="ECO:0000313" key="1">
    <source>
        <dbReference type="EMBL" id="GKX65933.1"/>
    </source>
</evidence>
<sequence length="218" mass="25485">MPFAMTHLHIAYNILNNTAQIKNPCDFMLGAIAPDSVHFRDEYTSDMKKKSHLCVGEEKWGRTTNNQEWLKSVLDFLHKNKSVENTDFIYGYCSHILADIQNNIKIWTPFLLENKEDLENGLGSIYHKESSDMDYELYLRSPHQKIIFEMLEDATGYDIPDVVRKDDINKMKDTILNSQYLSKQSVDVSSNKYVTLPCMQEFISVESQYIRNLLYYND</sequence>
<dbReference type="EMBL" id="BROD01000001">
    <property type="protein sequence ID" value="GKX65933.1"/>
    <property type="molecule type" value="Genomic_DNA"/>
</dbReference>
<dbReference type="Proteomes" id="UP001058074">
    <property type="component" value="Unassembled WGS sequence"/>
</dbReference>
<reference evidence="1" key="1">
    <citation type="journal article" date="2025" name="Int. J. Syst. Evol. Microbiol.">
        <title>Inconstantimicrobium mannanitabidum sp. nov., a novel member of the family Clostridiaceae isolated from anoxic soil under the treatment of reductive soil disinfestation.</title>
        <authorList>
            <person name="Ueki A."/>
            <person name="Tonouchi A."/>
            <person name="Honma S."/>
            <person name="Kaku N."/>
            <person name="Ueki K."/>
        </authorList>
    </citation>
    <scope>NUCLEOTIDE SEQUENCE</scope>
    <source>
        <strain evidence="1">TW13</strain>
    </source>
</reference>
<name>A0ACB5R9R8_9CLOT</name>
<protein>
    <submittedName>
        <fullName evidence="1">Uncharacterized protein</fullName>
    </submittedName>
</protein>
<accession>A0ACB5R9R8</accession>
<evidence type="ECO:0000313" key="2">
    <source>
        <dbReference type="Proteomes" id="UP001058074"/>
    </source>
</evidence>
<proteinExistence type="predicted"/>